<dbReference type="SUPFAM" id="SSF48371">
    <property type="entry name" value="ARM repeat"/>
    <property type="match status" value="1"/>
</dbReference>
<dbReference type="SUPFAM" id="SSF75011">
    <property type="entry name" value="3-carboxy-cis,cis-mucoante lactonizing enzyme"/>
    <property type="match status" value="1"/>
</dbReference>
<dbReference type="Gene3D" id="2.130.10.10">
    <property type="entry name" value="YVTN repeat-like/Quinoprotein amine dehydrogenase"/>
    <property type="match status" value="3"/>
</dbReference>
<sequence length="1547" mass="179209">MGCASSQNSDVENTASIAKCTDAKSDIKILKIVSSFQEAIDSGEMNKQRSFLFEMKQNALELTQNSANPVQVVDKLLDLVQNVITPLFQKEIVHTAQLYMHQVYIQNKDGLKIAQSIKNTWTEKLTSIRNILKKSIEKNELEFELDCFEACIKMLNEGSLDTKTEVLDFISQIGECAKADYSSKDFSSVIALGKSILSRFSNLVTTKLSQSWIISVITNYYTLYLLKNQPDQIQTILDQLQQQNEWHITYSCLDVLENFLDINSTLIPNIVEILSKLSTCPLIIKEIYQWKIREKIAKICIRTKEPHLSQLQIVYLKMLGTECDSNVRKTLENDEYIRNQKKQLQQCWEQNQAQQDEEIRQKCQQLNEIQKLLQNKELSLEQKECCGKQLQQVKEQIIIMKRMQSLVEIQSKNFETLQNLVQSHEELLLQLSNRMQKVEQVACGRNLQQLVQLIYDYYGKQSEEWKPRLNMYVPERARLVTSNKDELYPEVDVDQQFQTFVKNEKMKVMLIQGGAGTGKTIYCHYLITKLLKSKLIVPILITLPQLQNWEKMMVEETLQEIGFSQTEMLSLQESKIQLLFIVDGYDEVQSYKRIYDPNNLLNWNCKTMFTCRSSHLDGDKLYYRFFISARFTKEVFVDLTLIFFNAEQIQYYLQRYCKKLSNSQLSPEWKNWETYQTNIDTLPGLSDLVDNPFVLSMIVSVLPKLVLTHDSQLTLTSLDLYEAFVQQWFEEEEQRMFTNNVSTNITNLQKEYRDYSYRLASKMMDYGYTYVEYVKDNKSNEWTQFFDPNDARITTIKRGSPLNGDSRYYCFIHKSIQEYFAAKGGQNSIEQLVNHYDDKLLDCSINTNLITDKGVFDFHKQILQRFPQFNEQLYKIIQLSKTSEKVSIAAANAITILNYSNYSFQKADFKNIKIPGANLSLAMMEGADLRGANLSNVDFQSAWLQKAKLDGADMNNVEFGQRAYINCKSTINKLKFNKSQKYFACATGDLEQSEEPKVQIYYFETLESLCILKDHKQSITDVAFSPNGEYFISCDNRTVNIYSTNKWQLIHSIILDDDMCNVDFSQDSHYIICDCGKFVFIYTTEDYQLAKKIESQDTINSIQFSNDCKKIVCAGQGFIEVWDVENQQLIFEVHDFEQVVHHAVFSPNDSLILCALSDNTIQIWDIQSNDQLYYLYGHVTRVSYLAFSPNGQYLASGSEDGSILLWDAKSFDIIKCLNVHTLQISSIQFCYDNETIMSGSWDKLIKFTSINSQPLIKSLDGHEGAVVRAKYSNNKQFIVSCSMDSTIKLWDPKNGALIQTLDDHEDFVFDLQLSQDDKFLISSSRDKTVKLWDLQTFECVNTCELASVSLSVDLHKDGKMFVYAGLNGIIEIFEMDNGSVKVFEFENEMHVVKYSHDYTKLAASGVDANIIVIDIASGQILVNVKEFDQQFLRLEFSKDDQYIYTILDEDEYQTMKMWDINGKLVRQSFTEDDAKTIFGYQMSNDNKTVQLFKNCVMLTQNNELLWISGQYTLVMTQCSFENIQNLSKYNQMLMQQYQNGSDYDTLK</sequence>
<dbReference type="InterPro" id="IPR020472">
    <property type="entry name" value="WD40_PAC1"/>
</dbReference>
<dbReference type="EMBL" id="CAXDID020000223">
    <property type="protein sequence ID" value="CAL6058851.1"/>
    <property type="molecule type" value="Genomic_DNA"/>
</dbReference>
<dbReference type="PROSITE" id="PS00678">
    <property type="entry name" value="WD_REPEATS_1"/>
    <property type="match status" value="2"/>
</dbReference>
<dbReference type="PRINTS" id="PR00320">
    <property type="entry name" value="GPROTEINBRPT"/>
</dbReference>
<protein>
    <submittedName>
        <fullName evidence="6">Pentapeptide repeats-containing protein</fullName>
    </submittedName>
    <submittedName>
        <fullName evidence="7">Pentapeptide_repeats-containing protein</fullName>
    </submittedName>
</protein>
<feature type="repeat" description="WD" evidence="3">
    <location>
        <begin position="1133"/>
        <end position="1174"/>
    </location>
</feature>
<keyword evidence="4" id="KW-0175">Coiled coil</keyword>
<feature type="coiled-coil region" evidence="4">
    <location>
        <begin position="414"/>
        <end position="441"/>
    </location>
</feature>
<dbReference type="InterPro" id="IPR001680">
    <property type="entry name" value="WD40_rpt"/>
</dbReference>
<reference evidence="7 8" key="2">
    <citation type="submission" date="2024-07" db="EMBL/GenBank/DDBJ databases">
        <authorList>
            <person name="Akdeniz Z."/>
        </authorList>
    </citation>
    <scope>NUCLEOTIDE SEQUENCE [LARGE SCALE GENOMIC DNA]</scope>
</reference>
<feature type="domain" description="NACHT" evidence="5">
    <location>
        <begin position="508"/>
        <end position="592"/>
    </location>
</feature>
<dbReference type="InterPro" id="IPR050349">
    <property type="entry name" value="WD_LIS1/nudF_dynein_reg"/>
</dbReference>
<dbReference type="PROSITE" id="PS50294">
    <property type="entry name" value="WD_REPEATS_REGION"/>
    <property type="match status" value="3"/>
</dbReference>
<dbReference type="Pfam" id="PF05729">
    <property type="entry name" value="NACHT"/>
    <property type="match status" value="1"/>
</dbReference>
<keyword evidence="2" id="KW-0677">Repeat</keyword>
<dbReference type="InterPro" id="IPR007111">
    <property type="entry name" value="NACHT_NTPase"/>
</dbReference>
<dbReference type="SUPFAM" id="SSF50998">
    <property type="entry name" value="Quinoprotein alcohol dehydrogenase-like"/>
    <property type="match status" value="1"/>
</dbReference>
<feature type="repeat" description="WD" evidence="3">
    <location>
        <begin position="1175"/>
        <end position="1216"/>
    </location>
</feature>
<dbReference type="Pfam" id="PF00805">
    <property type="entry name" value="Pentapeptide"/>
    <property type="match status" value="1"/>
</dbReference>
<dbReference type="SUPFAM" id="SSF141571">
    <property type="entry name" value="Pentapeptide repeat-like"/>
    <property type="match status" value="1"/>
</dbReference>
<evidence type="ECO:0000256" key="3">
    <source>
        <dbReference type="PROSITE-ProRule" id="PRU00221"/>
    </source>
</evidence>
<evidence type="ECO:0000313" key="7">
    <source>
        <dbReference type="EMBL" id="CAL6058851.1"/>
    </source>
</evidence>
<organism evidence="6">
    <name type="scientific">Hexamita inflata</name>
    <dbReference type="NCBI Taxonomy" id="28002"/>
    <lineage>
        <taxon>Eukaryota</taxon>
        <taxon>Metamonada</taxon>
        <taxon>Diplomonadida</taxon>
        <taxon>Hexamitidae</taxon>
        <taxon>Hexamitinae</taxon>
        <taxon>Hexamita</taxon>
    </lineage>
</organism>
<feature type="repeat" description="WD" evidence="3">
    <location>
        <begin position="1259"/>
        <end position="1300"/>
    </location>
</feature>
<evidence type="ECO:0000259" key="5">
    <source>
        <dbReference type="Pfam" id="PF05729"/>
    </source>
</evidence>
<evidence type="ECO:0000256" key="2">
    <source>
        <dbReference type="ARBA" id="ARBA00022737"/>
    </source>
</evidence>
<name>A0AA86UDB5_9EUKA</name>
<comment type="caution">
    <text evidence="6">The sequence shown here is derived from an EMBL/GenBank/DDBJ whole genome shotgun (WGS) entry which is preliminary data.</text>
</comment>
<dbReference type="Pfam" id="PF00400">
    <property type="entry name" value="WD40"/>
    <property type="match status" value="6"/>
</dbReference>
<evidence type="ECO:0000256" key="4">
    <source>
        <dbReference type="SAM" id="Coils"/>
    </source>
</evidence>
<dbReference type="Gene3D" id="2.160.20.80">
    <property type="entry name" value="E3 ubiquitin-protein ligase SopA"/>
    <property type="match status" value="1"/>
</dbReference>
<reference evidence="6" key="1">
    <citation type="submission" date="2023-06" db="EMBL/GenBank/DDBJ databases">
        <authorList>
            <person name="Kurt Z."/>
        </authorList>
    </citation>
    <scope>NUCLEOTIDE SEQUENCE</scope>
</reference>
<keyword evidence="8" id="KW-1185">Reference proteome</keyword>
<evidence type="ECO:0000256" key="1">
    <source>
        <dbReference type="ARBA" id="ARBA00022574"/>
    </source>
</evidence>
<evidence type="ECO:0000313" key="6">
    <source>
        <dbReference type="EMBL" id="CAI9937288.1"/>
    </source>
</evidence>
<accession>A0AA86UDB5</accession>
<dbReference type="CDD" id="cd00200">
    <property type="entry name" value="WD40"/>
    <property type="match status" value="1"/>
</dbReference>
<keyword evidence="1 3" id="KW-0853">WD repeat</keyword>
<proteinExistence type="predicted"/>
<dbReference type="InterPro" id="IPR027417">
    <property type="entry name" value="P-loop_NTPase"/>
</dbReference>
<gene>
    <name evidence="6" type="ORF">HINF_LOCUS24933</name>
    <name evidence="7" type="ORF">HINF_LOCUS48466</name>
</gene>
<dbReference type="Gene3D" id="3.40.50.300">
    <property type="entry name" value="P-loop containing nucleotide triphosphate hydrolases"/>
    <property type="match status" value="1"/>
</dbReference>
<dbReference type="InterPro" id="IPR019775">
    <property type="entry name" value="WD40_repeat_CS"/>
</dbReference>
<dbReference type="InterPro" id="IPR015943">
    <property type="entry name" value="WD40/YVTN_repeat-like_dom_sf"/>
</dbReference>
<dbReference type="PANTHER" id="PTHR44129">
    <property type="entry name" value="WD REPEAT-CONTAINING PROTEIN POP1"/>
    <property type="match status" value="1"/>
</dbReference>
<evidence type="ECO:0000313" key="8">
    <source>
        <dbReference type="Proteomes" id="UP001642409"/>
    </source>
</evidence>
<dbReference type="Proteomes" id="UP001642409">
    <property type="component" value="Unassembled WGS sequence"/>
</dbReference>
<dbReference type="PROSITE" id="PS50082">
    <property type="entry name" value="WD_REPEATS_2"/>
    <property type="match status" value="4"/>
</dbReference>
<dbReference type="InterPro" id="IPR001646">
    <property type="entry name" value="5peptide_repeat"/>
</dbReference>
<dbReference type="SMART" id="SM00320">
    <property type="entry name" value="WD40"/>
    <property type="match status" value="10"/>
</dbReference>
<dbReference type="EMBL" id="CATOUU010000645">
    <property type="protein sequence ID" value="CAI9937288.1"/>
    <property type="molecule type" value="Genomic_DNA"/>
</dbReference>
<dbReference type="InterPro" id="IPR011047">
    <property type="entry name" value="Quinoprotein_ADH-like_sf"/>
</dbReference>
<feature type="repeat" description="WD" evidence="3">
    <location>
        <begin position="1301"/>
        <end position="1342"/>
    </location>
</feature>
<dbReference type="InterPro" id="IPR016024">
    <property type="entry name" value="ARM-type_fold"/>
</dbReference>